<dbReference type="OMA" id="CSLAHYY"/>
<dbReference type="EMBL" id="APAU02000010">
    <property type="protein sequence ID" value="EUB62873.1"/>
    <property type="molecule type" value="Genomic_DNA"/>
</dbReference>
<dbReference type="PROSITE" id="PS50086">
    <property type="entry name" value="TBC_RABGAP"/>
    <property type="match status" value="1"/>
</dbReference>
<feature type="domain" description="Rhodanese" evidence="6">
    <location>
        <begin position="402"/>
        <end position="514"/>
    </location>
</feature>
<dbReference type="PANTHER" id="PTHR13297">
    <property type="entry name" value="TBC1 DOMAIN FAMILY MEMBER 23-RELATED"/>
    <property type="match status" value="1"/>
</dbReference>
<gene>
    <name evidence="7" type="ORF">EGR_02314</name>
</gene>
<evidence type="ECO:0000259" key="5">
    <source>
        <dbReference type="PROSITE" id="PS50086"/>
    </source>
</evidence>
<dbReference type="GO" id="GO:0005829">
    <property type="term" value="C:cytosol"/>
    <property type="evidence" value="ECO:0007669"/>
    <property type="project" value="GOC"/>
</dbReference>
<protein>
    <recommendedName>
        <fullName evidence="2">TBC1 domain family member 23</fullName>
    </recommendedName>
</protein>
<dbReference type="Proteomes" id="UP000019149">
    <property type="component" value="Unassembled WGS sequence"/>
</dbReference>
<dbReference type="GO" id="GO:0042147">
    <property type="term" value="P:retrograde transport, endosome to Golgi"/>
    <property type="evidence" value="ECO:0007669"/>
    <property type="project" value="InterPro"/>
</dbReference>
<keyword evidence="8" id="KW-1185">Reference proteome</keyword>
<evidence type="ECO:0000259" key="6">
    <source>
        <dbReference type="PROSITE" id="PS50206"/>
    </source>
</evidence>
<dbReference type="SUPFAM" id="SSF47923">
    <property type="entry name" value="Ypt/Rab-GAP domain of gyp1p"/>
    <property type="match status" value="1"/>
</dbReference>
<dbReference type="Gene3D" id="1.10.472.80">
    <property type="entry name" value="Ypt/Rab-GAP domain of gyp1p, domain 3"/>
    <property type="match status" value="1"/>
</dbReference>
<evidence type="ECO:0000256" key="4">
    <source>
        <dbReference type="ARBA" id="ARBA00023034"/>
    </source>
</evidence>
<evidence type="ECO:0000256" key="2">
    <source>
        <dbReference type="ARBA" id="ARBA00014207"/>
    </source>
</evidence>
<dbReference type="SUPFAM" id="SSF52821">
    <property type="entry name" value="Rhodanese/Cell cycle control phosphatase"/>
    <property type="match status" value="1"/>
</dbReference>
<comment type="caution">
    <text evidence="7">The sequence shown here is derived from an EMBL/GenBank/DDBJ whole genome shotgun (WGS) entry which is preliminary data.</text>
</comment>
<accession>W6UNQ6</accession>
<evidence type="ECO:0000256" key="1">
    <source>
        <dbReference type="ARBA" id="ARBA00004601"/>
    </source>
</evidence>
<organism evidence="7 8">
    <name type="scientific">Echinococcus granulosus</name>
    <name type="common">Hydatid tapeworm</name>
    <dbReference type="NCBI Taxonomy" id="6210"/>
    <lineage>
        <taxon>Eukaryota</taxon>
        <taxon>Metazoa</taxon>
        <taxon>Spiralia</taxon>
        <taxon>Lophotrochozoa</taxon>
        <taxon>Platyhelminthes</taxon>
        <taxon>Cestoda</taxon>
        <taxon>Eucestoda</taxon>
        <taxon>Cyclophyllidea</taxon>
        <taxon>Taeniidae</taxon>
        <taxon>Echinococcus</taxon>
        <taxon>Echinococcus granulosus group</taxon>
    </lineage>
</organism>
<dbReference type="OrthoDB" id="73307at2759"/>
<keyword evidence="3" id="KW-0217">Developmental protein</keyword>
<dbReference type="InterPro" id="IPR036873">
    <property type="entry name" value="Rhodanese-like_dom_sf"/>
</dbReference>
<feature type="domain" description="Rab-GAP TBC" evidence="5">
    <location>
        <begin position="44"/>
        <end position="241"/>
    </location>
</feature>
<dbReference type="CDD" id="cd20788">
    <property type="entry name" value="TBC1D23_C-like"/>
    <property type="match status" value="1"/>
</dbReference>
<dbReference type="InterPro" id="IPR001763">
    <property type="entry name" value="Rhodanese-like_dom"/>
</dbReference>
<dbReference type="InterPro" id="IPR000195">
    <property type="entry name" value="Rab-GAP-TBC_dom"/>
</dbReference>
<dbReference type="PROSITE" id="PS50206">
    <property type="entry name" value="RHODANESE_3"/>
    <property type="match status" value="1"/>
</dbReference>
<dbReference type="InterPro" id="IPR035969">
    <property type="entry name" value="Rab-GAP_TBC_sf"/>
</dbReference>
<proteinExistence type="predicted"/>
<name>W6UNQ6_ECHGR</name>
<dbReference type="STRING" id="6210.W6UNQ6"/>
<dbReference type="GO" id="GO:0005802">
    <property type="term" value="C:trans-Golgi network"/>
    <property type="evidence" value="ECO:0007669"/>
    <property type="project" value="TreeGrafter"/>
</dbReference>
<dbReference type="CTD" id="36338029"/>
<evidence type="ECO:0000256" key="3">
    <source>
        <dbReference type="ARBA" id="ARBA00022473"/>
    </source>
</evidence>
<dbReference type="GO" id="GO:0099041">
    <property type="term" value="P:vesicle tethering to Golgi"/>
    <property type="evidence" value="ECO:0007669"/>
    <property type="project" value="TreeGrafter"/>
</dbReference>
<dbReference type="RefSeq" id="XP_024354069.1">
    <property type="nucleotide sequence ID" value="XM_024491563.1"/>
</dbReference>
<reference evidence="7 8" key="1">
    <citation type="journal article" date="2013" name="Nat. Genet.">
        <title>The genome of the hydatid tapeworm Echinococcus granulosus.</title>
        <authorList>
            <person name="Zheng H."/>
            <person name="Zhang W."/>
            <person name="Zhang L."/>
            <person name="Zhang Z."/>
            <person name="Li J."/>
            <person name="Lu G."/>
            <person name="Zhu Y."/>
            <person name="Wang Y."/>
            <person name="Huang Y."/>
            <person name="Liu J."/>
            <person name="Kang H."/>
            <person name="Chen J."/>
            <person name="Wang L."/>
            <person name="Chen A."/>
            <person name="Yu S."/>
            <person name="Gao Z."/>
            <person name="Jin L."/>
            <person name="Gu W."/>
            <person name="Wang Z."/>
            <person name="Zhao L."/>
            <person name="Shi B."/>
            <person name="Wen H."/>
            <person name="Lin R."/>
            <person name="Jones M.K."/>
            <person name="Brejova B."/>
            <person name="Vinar T."/>
            <person name="Zhao G."/>
            <person name="McManus D.P."/>
            <person name="Chen Z."/>
            <person name="Zhou Y."/>
            <person name="Wang S."/>
        </authorList>
    </citation>
    <scope>NUCLEOTIDE SEQUENCE [LARGE SCALE GENOMIC DNA]</scope>
</reference>
<comment type="subcellular location">
    <subcellularLocation>
        <location evidence="1">Golgi apparatus</location>
        <location evidence="1">trans-Golgi network</location>
    </subcellularLocation>
</comment>
<evidence type="ECO:0000313" key="7">
    <source>
        <dbReference type="EMBL" id="EUB62873.1"/>
    </source>
</evidence>
<evidence type="ECO:0000313" key="8">
    <source>
        <dbReference type="Proteomes" id="UP000019149"/>
    </source>
</evidence>
<dbReference type="Pfam" id="PF00581">
    <property type="entry name" value="Rhodanese"/>
    <property type="match status" value="1"/>
</dbReference>
<dbReference type="KEGG" id="egl:EGR_02314"/>
<dbReference type="Gene3D" id="3.40.250.10">
    <property type="entry name" value="Rhodanese-like domain"/>
    <property type="match status" value="1"/>
</dbReference>
<sequence>MASGASDSSLDDTSIDDAWETELEIALLKDADFADIKSICQIRPVPARLRRDLWRSCLGVNPSLIGMSNFAEIFDLPTQEQLHMACENAASDVIASLSRTMSSDLGILKDPPNVLQLTSDFESVLTHFSQTYTLPFIPGNGWVSILSTLYIVLYPIDREDLYVYFTSVYHRFIPSGTQGSSHACSVFRLLLQYHEPELCNFLDSHKLPPEVYAKAWFDSLFADHLSNEALPAFWDIYFLLGEPLFGMLVALVLLVNAKDILMQKEKEIGQEAVEETLSLNDNEDVEMDEQGTVTIPPKSRDEILVELRNLPKPMRPSDLVALVEITQVYSLKTPSSFNTTYLPFLFGAPSPETDSHLLSGALSLLISVEEVLGAQTPCRRRQSPPHLETGMGIEAEEGEGGEAVRFFLVDCRPAEQYNAGHLDTAFYLDTELMLSNPPEFNISVQALLQTQQRGIASRSRAVGEHIVFMGSGRLAEDRLTNMVIAYFLRLNTPYVSMVDGGYAAFHEALGPLEFNRLLVSHEEDLCFVCAANRGQQAIRMAHKMPPSAVPAASKFSSNSLSSKTPHVASTFQPAQSFGNVLTKFSNLLKKSPVGAFRTPQIVPSAASVPAIKPASYRNTAAVFSIGDDDDEDDDDEIPEFSLQTHPHALIKSQSTVVTSLEVCTPRQLIDLEGCRRMPGVTNSFDCVLLGRGETPSYRGIILVTEKHMIVVRERDKPLLETLGNFVQKTFLRKATASSKAASSAETERSVNGVVEVSFPIGQLTKITSKKITPEVITFHCISDPVLGTREFIRLYIPKAGDAVKIEQFCPVTFLKADSFPVKSNLWLPLSADHFNFRSEILDCKMNE</sequence>
<keyword evidence="4" id="KW-0333">Golgi apparatus</keyword>
<dbReference type="Pfam" id="PF00566">
    <property type="entry name" value="RabGAP-TBC"/>
    <property type="match status" value="1"/>
</dbReference>
<dbReference type="GeneID" id="36338029"/>
<dbReference type="AlphaFoldDB" id="W6UNQ6"/>
<dbReference type="InterPro" id="IPR039755">
    <property type="entry name" value="TBC1D23"/>
</dbReference>
<dbReference type="PANTHER" id="PTHR13297:SF5">
    <property type="entry name" value="TBC1 DOMAIN FAMILY MEMBER 23"/>
    <property type="match status" value="1"/>
</dbReference>